<dbReference type="EMBL" id="JACRTK010000003">
    <property type="protein sequence ID" value="MBC8590949.1"/>
    <property type="molecule type" value="Genomic_DNA"/>
</dbReference>
<dbReference type="Proteomes" id="UP000601522">
    <property type="component" value="Unassembled WGS sequence"/>
</dbReference>
<gene>
    <name evidence="1" type="ORF">H8689_07465</name>
</gene>
<keyword evidence="2" id="KW-1185">Reference proteome</keyword>
<evidence type="ECO:0000313" key="1">
    <source>
        <dbReference type="EMBL" id="MBC8590949.1"/>
    </source>
</evidence>
<proteinExistence type="predicted"/>
<dbReference type="NCBIfam" id="NF041239">
    <property type="entry name" value="Moor_selen_rel"/>
    <property type="match status" value="1"/>
</dbReference>
<dbReference type="InterPro" id="IPR049744">
    <property type="entry name" value="CC/Se_fam"/>
</dbReference>
<comment type="caution">
    <text evidence="1">The sequence shown here is derived from an EMBL/GenBank/DDBJ whole genome shotgun (WGS) entry which is preliminary data.</text>
</comment>
<evidence type="ECO:0000313" key="2">
    <source>
        <dbReference type="Proteomes" id="UP000601522"/>
    </source>
</evidence>
<protein>
    <submittedName>
        <fullName evidence="1">Uncharacterized protein</fullName>
    </submittedName>
</protein>
<name>A0A926F2Z0_9FIRM</name>
<sequence>MGEPQPSVKMGKPEDIQEYDEYDINGIKVFVKSDVQAKNNELKVRHSKVLWSEKLIVEGMAF</sequence>
<organism evidence="1 2">
    <name type="scientific">Wansuia hejianensis</name>
    <dbReference type="NCBI Taxonomy" id="2763667"/>
    <lineage>
        <taxon>Bacteria</taxon>
        <taxon>Bacillati</taxon>
        <taxon>Bacillota</taxon>
        <taxon>Clostridia</taxon>
        <taxon>Lachnospirales</taxon>
        <taxon>Lachnospiraceae</taxon>
        <taxon>Wansuia</taxon>
    </lineage>
</organism>
<accession>A0A926F2Z0</accession>
<dbReference type="AlphaFoldDB" id="A0A926F2Z0"/>
<reference evidence="1 2" key="1">
    <citation type="submission" date="2020-08" db="EMBL/GenBank/DDBJ databases">
        <title>Genome public.</title>
        <authorList>
            <person name="Liu C."/>
            <person name="Sun Q."/>
        </authorList>
    </citation>
    <scope>NUCLEOTIDE SEQUENCE [LARGE SCALE GENOMIC DNA]</scope>
    <source>
        <strain evidence="1 2">NSJ-26</strain>
    </source>
</reference>